<comment type="caution">
    <text evidence="5">The sequence shown here is derived from an EMBL/GenBank/DDBJ whole genome shotgun (WGS) entry which is preliminary data.</text>
</comment>
<dbReference type="SMART" id="SM00967">
    <property type="entry name" value="SpoU_sub_bind"/>
    <property type="match status" value="1"/>
</dbReference>
<dbReference type="GO" id="GO:0005737">
    <property type="term" value="C:cytoplasm"/>
    <property type="evidence" value="ECO:0007669"/>
    <property type="project" value="UniProtKB-ARBA"/>
</dbReference>
<reference evidence="5" key="1">
    <citation type="journal article" date="2021" name="PeerJ">
        <title>Extensive microbial diversity within the chicken gut microbiome revealed by metagenomics and culture.</title>
        <authorList>
            <person name="Gilroy R."/>
            <person name="Ravi A."/>
            <person name="Getino M."/>
            <person name="Pursley I."/>
            <person name="Horton D.L."/>
            <person name="Alikhan N.F."/>
            <person name="Baker D."/>
            <person name="Gharbi K."/>
            <person name="Hall N."/>
            <person name="Watson M."/>
            <person name="Adriaenssens E.M."/>
            <person name="Foster-Nyarko E."/>
            <person name="Jarju S."/>
            <person name="Secka A."/>
            <person name="Antonio M."/>
            <person name="Oren A."/>
            <person name="Chaudhuri R.R."/>
            <person name="La Ragione R."/>
            <person name="Hildebrand F."/>
            <person name="Pallen M.J."/>
        </authorList>
    </citation>
    <scope>NUCLEOTIDE SEQUENCE</scope>
    <source>
        <strain evidence="5">CHK188-16595</strain>
    </source>
</reference>
<gene>
    <name evidence="5" type="ORF">IAA37_00810</name>
</gene>
<proteinExistence type="inferred from homology"/>
<comment type="similarity">
    <text evidence="1">Belongs to the class IV-like SAM-binding methyltransferase superfamily. RNA methyltransferase TrmH family.</text>
</comment>
<feature type="domain" description="RNA 2-O ribose methyltransferase substrate binding" evidence="4">
    <location>
        <begin position="32"/>
        <end position="106"/>
    </location>
</feature>
<evidence type="ECO:0000256" key="3">
    <source>
        <dbReference type="ARBA" id="ARBA00022679"/>
    </source>
</evidence>
<name>A0A9D2MHN8_9FIRM</name>
<dbReference type="GO" id="GO:0006396">
    <property type="term" value="P:RNA processing"/>
    <property type="evidence" value="ECO:0007669"/>
    <property type="project" value="InterPro"/>
</dbReference>
<dbReference type="InterPro" id="IPR029028">
    <property type="entry name" value="Alpha/beta_knot_MTases"/>
</dbReference>
<keyword evidence="2 5" id="KW-0489">Methyltransferase</keyword>
<dbReference type="Gene3D" id="3.40.1280.10">
    <property type="match status" value="1"/>
</dbReference>
<dbReference type="Pfam" id="PF00588">
    <property type="entry name" value="SpoU_methylase"/>
    <property type="match status" value="1"/>
</dbReference>
<evidence type="ECO:0000313" key="6">
    <source>
        <dbReference type="Proteomes" id="UP000823877"/>
    </source>
</evidence>
<dbReference type="AlphaFoldDB" id="A0A9D2MHN8"/>
<dbReference type="Proteomes" id="UP000823877">
    <property type="component" value="Unassembled WGS sequence"/>
</dbReference>
<dbReference type="EMBL" id="DWXN01000002">
    <property type="protein sequence ID" value="HJB74199.1"/>
    <property type="molecule type" value="Genomic_DNA"/>
</dbReference>
<dbReference type="InterPro" id="IPR051259">
    <property type="entry name" value="rRNA_Methyltransferase"/>
</dbReference>
<organism evidence="5 6">
    <name type="scientific">Candidatus Eubacterium faecale</name>
    <dbReference type="NCBI Taxonomy" id="2838568"/>
    <lineage>
        <taxon>Bacteria</taxon>
        <taxon>Bacillati</taxon>
        <taxon>Bacillota</taxon>
        <taxon>Clostridia</taxon>
        <taxon>Eubacteriales</taxon>
        <taxon>Eubacteriaceae</taxon>
        <taxon>Eubacterium</taxon>
    </lineage>
</organism>
<dbReference type="InterPro" id="IPR013123">
    <property type="entry name" value="SpoU_subst-bd"/>
</dbReference>
<dbReference type="PANTHER" id="PTHR43191:SF2">
    <property type="entry name" value="RRNA METHYLTRANSFERASE 3, MITOCHONDRIAL"/>
    <property type="match status" value="1"/>
</dbReference>
<dbReference type="Gene3D" id="3.30.1330.30">
    <property type="match status" value="1"/>
</dbReference>
<reference evidence="5" key="2">
    <citation type="submission" date="2021-04" db="EMBL/GenBank/DDBJ databases">
        <authorList>
            <person name="Gilroy R."/>
        </authorList>
    </citation>
    <scope>NUCLEOTIDE SEQUENCE</scope>
    <source>
        <strain evidence="5">CHK188-16595</strain>
    </source>
</reference>
<dbReference type="GO" id="GO:0032259">
    <property type="term" value="P:methylation"/>
    <property type="evidence" value="ECO:0007669"/>
    <property type="project" value="UniProtKB-KW"/>
</dbReference>
<dbReference type="SUPFAM" id="SSF75217">
    <property type="entry name" value="alpha/beta knot"/>
    <property type="match status" value="1"/>
</dbReference>
<accession>A0A9D2MHN8</accession>
<dbReference type="SUPFAM" id="SSF55315">
    <property type="entry name" value="L30e-like"/>
    <property type="match status" value="1"/>
</dbReference>
<evidence type="ECO:0000256" key="1">
    <source>
        <dbReference type="ARBA" id="ARBA00007228"/>
    </source>
</evidence>
<dbReference type="GO" id="GO:0003723">
    <property type="term" value="F:RNA binding"/>
    <property type="evidence" value="ECO:0007669"/>
    <property type="project" value="InterPro"/>
</dbReference>
<sequence>MEKITSRSNNLIKHTKKLFTSHKERALSSQFALEGARLCFDALHSECGADLLLLTEDAARKYPEKCTQLIDGFEKTVWITGELASYLSETKNPQGVFAVCSPRKNVFYPEKGKKYIALDQIQDPSNLGAVIRTAEALGIDGALLSGCCDLYNPKVLRASMGGAMRLPVLLCEDLALEITNLRAQGFHAYASVPDRSAENIKHIAFNGSDICVIGNEGNGVSQAVKQACTGLLTIHMLGRAESLNASVAAAIIMWEMLS</sequence>
<dbReference type="Pfam" id="PF22435">
    <property type="entry name" value="MRM3-like_sub_bind"/>
    <property type="match status" value="1"/>
</dbReference>
<dbReference type="CDD" id="cd18095">
    <property type="entry name" value="SpoU-like_rRNA-MTase"/>
    <property type="match status" value="1"/>
</dbReference>
<dbReference type="InterPro" id="IPR029064">
    <property type="entry name" value="Ribosomal_eL30-like_sf"/>
</dbReference>
<evidence type="ECO:0000313" key="5">
    <source>
        <dbReference type="EMBL" id="HJB74199.1"/>
    </source>
</evidence>
<dbReference type="InterPro" id="IPR053888">
    <property type="entry name" value="MRM3-like_sub_bind"/>
</dbReference>
<keyword evidence="3" id="KW-0808">Transferase</keyword>
<evidence type="ECO:0000259" key="4">
    <source>
        <dbReference type="SMART" id="SM00967"/>
    </source>
</evidence>
<dbReference type="GO" id="GO:0008173">
    <property type="term" value="F:RNA methyltransferase activity"/>
    <property type="evidence" value="ECO:0007669"/>
    <property type="project" value="InterPro"/>
</dbReference>
<protein>
    <submittedName>
        <fullName evidence="5">RNA methyltransferase</fullName>
    </submittedName>
</protein>
<dbReference type="PANTHER" id="PTHR43191">
    <property type="entry name" value="RRNA METHYLTRANSFERASE 3"/>
    <property type="match status" value="1"/>
</dbReference>
<dbReference type="InterPro" id="IPR029026">
    <property type="entry name" value="tRNA_m1G_MTases_N"/>
</dbReference>
<evidence type="ECO:0000256" key="2">
    <source>
        <dbReference type="ARBA" id="ARBA00022603"/>
    </source>
</evidence>
<dbReference type="InterPro" id="IPR001537">
    <property type="entry name" value="SpoU_MeTrfase"/>
</dbReference>